<keyword evidence="1" id="KW-1133">Transmembrane helix</keyword>
<protein>
    <recommendedName>
        <fullName evidence="4">DUF2269 domain-containing protein</fullName>
    </recommendedName>
</protein>
<comment type="caution">
    <text evidence="2">The sequence shown here is derived from an EMBL/GenBank/DDBJ whole genome shotgun (WGS) entry which is preliminary data.</text>
</comment>
<gene>
    <name evidence="2" type="ORF">FHS23_001968</name>
</gene>
<evidence type="ECO:0008006" key="4">
    <source>
        <dbReference type="Google" id="ProtNLM"/>
    </source>
</evidence>
<sequence length="136" mass="14240">MALAALITWLITAIGGFVMLGTWVAKGGPKKNSHLPPAVIVGHFALAAIGLIVWIIYVFTDNHAIAWTGFVLLLPVALLGFLMLFRWIPVYRARAAAGATGGQDVAEKHFPVGVVAGHGIFAVATVVLALLAALGF</sequence>
<feature type="transmembrane region" description="Helical" evidence="1">
    <location>
        <begin position="109"/>
        <end position="134"/>
    </location>
</feature>
<dbReference type="EMBL" id="JACHWU010000002">
    <property type="protein sequence ID" value="MBB3050945.1"/>
    <property type="molecule type" value="Genomic_DNA"/>
</dbReference>
<feature type="transmembrane region" description="Helical" evidence="1">
    <location>
        <begin position="65"/>
        <end position="88"/>
    </location>
</feature>
<evidence type="ECO:0000256" key="1">
    <source>
        <dbReference type="SAM" id="Phobius"/>
    </source>
</evidence>
<name>A0A839S069_9PSEU</name>
<dbReference type="AlphaFoldDB" id="A0A839S069"/>
<organism evidence="2 3">
    <name type="scientific">Prauserella isguenensis</name>
    <dbReference type="NCBI Taxonomy" id="1470180"/>
    <lineage>
        <taxon>Bacteria</taxon>
        <taxon>Bacillati</taxon>
        <taxon>Actinomycetota</taxon>
        <taxon>Actinomycetes</taxon>
        <taxon>Pseudonocardiales</taxon>
        <taxon>Pseudonocardiaceae</taxon>
        <taxon>Prauserella</taxon>
    </lineage>
</organism>
<proteinExistence type="predicted"/>
<keyword evidence="1" id="KW-0812">Transmembrane</keyword>
<feature type="transmembrane region" description="Helical" evidence="1">
    <location>
        <begin position="6"/>
        <end position="25"/>
    </location>
</feature>
<keyword evidence="3" id="KW-1185">Reference proteome</keyword>
<feature type="transmembrane region" description="Helical" evidence="1">
    <location>
        <begin position="37"/>
        <end position="59"/>
    </location>
</feature>
<evidence type="ECO:0000313" key="2">
    <source>
        <dbReference type="EMBL" id="MBB3050945.1"/>
    </source>
</evidence>
<keyword evidence="1" id="KW-0472">Membrane</keyword>
<reference evidence="2 3" key="1">
    <citation type="submission" date="2020-08" db="EMBL/GenBank/DDBJ databases">
        <title>Genomic Encyclopedia of Type Strains, Phase III (KMG-III): the genomes of soil and plant-associated and newly described type strains.</title>
        <authorList>
            <person name="Whitman W."/>
        </authorList>
    </citation>
    <scope>NUCLEOTIDE SEQUENCE [LARGE SCALE GENOMIC DNA]</scope>
    <source>
        <strain evidence="2 3">CECT 8577</strain>
    </source>
</reference>
<dbReference type="Proteomes" id="UP000550714">
    <property type="component" value="Unassembled WGS sequence"/>
</dbReference>
<dbReference type="RefSeq" id="WP_183651973.1">
    <property type="nucleotide sequence ID" value="NZ_JACHWU010000002.1"/>
</dbReference>
<accession>A0A839S069</accession>
<evidence type="ECO:0000313" key="3">
    <source>
        <dbReference type="Proteomes" id="UP000550714"/>
    </source>
</evidence>